<evidence type="ECO:0000256" key="2">
    <source>
        <dbReference type="ARBA" id="ARBA00004613"/>
    </source>
</evidence>
<organism evidence="19 20">
    <name type="scientific">Desmophyllum pertusum</name>
    <dbReference type="NCBI Taxonomy" id="174260"/>
    <lineage>
        <taxon>Eukaryota</taxon>
        <taxon>Metazoa</taxon>
        <taxon>Cnidaria</taxon>
        <taxon>Anthozoa</taxon>
        <taxon>Hexacorallia</taxon>
        <taxon>Scleractinia</taxon>
        <taxon>Caryophylliina</taxon>
        <taxon>Caryophylliidae</taxon>
        <taxon>Desmophyllum</taxon>
    </lineage>
</organism>
<dbReference type="PROSITE" id="PS01180">
    <property type="entry name" value="CUB"/>
    <property type="match status" value="1"/>
</dbReference>
<dbReference type="Gene3D" id="2.60.120.290">
    <property type="entry name" value="Spermadhesin, CUB domain"/>
    <property type="match status" value="1"/>
</dbReference>
<dbReference type="PRINTS" id="PR00457">
    <property type="entry name" value="ANPEROXIDASE"/>
</dbReference>
<dbReference type="GO" id="GO:0005509">
    <property type="term" value="F:calcium ion binding"/>
    <property type="evidence" value="ECO:0007669"/>
    <property type="project" value="UniProtKB-UniRule"/>
</dbReference>
<dbReference type="InterPro" id="IPR000859">
    <property type="entry name" value="CUB_dom"/>
</dbReference>
<gene>
    <name evidence="19" type="ORF">OS493_000519</name>
</gene>
<evidence type="ECO:0000256" key="3">
    <source>
        <dbReference type="ARBA" id="ARBA00008928"/>
    </source>
</evidence>
<dbReference type="GO" id="GO:0007156">
    <property type="term" value="P:homophilic cell adhesion via plasma membrane adhesion molecules"/>
    <property type="evidence" value="ECO:0007669"/>
    <property type="project" value="InterPro"/>
</dbReference>
<dbReference type="CDD" id="cd00054">
    <property type="entry name" value="EGF_CA"/>
    <property type="match status" value="1"/>
</dbReference>
<evidence type="ECO:0000256" key="4">
    <source>
        <dbReference type="ARBA" id="ARBA00022525"/>
    </source>
</evidence>
<evidence type="ECO:0000256" key="12">
    <source>
        <dbReference type="PIRSR" id="PIRSR619791-2"/>
    </source>
</evidence>
<dbReference type="InterPro" id="IPR015919">
    <property type="entry name" value="Cadherin-like_sf"/>
</dbReference>
<keyword evidence="12" id="KW-0479">Metal-binding</keyword>
<evidence type="ECO:0000256" key="11">
    <source>
        <dbReference type="ARBA" id="ARBA00023180"/>
    </source>
</evidence>
<comment type="caution">
    <text evidence="19">The sequence shown here is derived from an EMBL/GenBank/DDBJ whole genome shotgun (WGS) entry which is preliminary data.</text>
</comment>
<dbReference type="SUPFAM" id="SSF49313">
    <property type="entry name" value="Cadherin-like"/>
    <property type="match status" value="2"/>
</dbReference>
<dbReference type="SMART" id="SM00042">
    <property type="entry name" value="CUB"/>
    <property type="match status" value="1"/>
</dbReference>
<keyword evidence="13" id="KW-0106">Calcium</keyword>
<dbReference type="InterPro" id="IPR035914">
    <property type="entry name" value="Sperma_CUB_dom_sf"/>
</dbReference>
<evidence type="ECO:0000313" key="20">
    <source>
        <dbReference type="Proteomes" id="UP001163046"/>
    </source>
</evidence>
<keyword evidence="20" id="KW-1185">Reference proteome</keyword>
<evidence type="ECO:0000256" key="14">
    <source>
        <dbReference type="PROSITE-ProRule" id="PRU00076"/>
    </source>
</evidence>
<dbReference type="GO" id="GO:0006979">
    <property type="term" value="P:response to oxidative stress"/>
    <property type="evidence" value="ECO:0007669"/>
    <property type="project" value="InterPro"/>
</dbReference>
<evidence type="ECO:0000256" key="15">
    <source>
        <dbReference type="SAM" id="MobiDB-lite"/>
    </source>
</evidence>
<dbReference type="PANTHER" id="PTHR11475:SF4">
    <property type="entry name" value="CHORION PEROXIDASE"/>
    <property type="match status" value="1"/>
</dbReference>
<dbReference type="GO" id="GO:0005576">
    <property type="term" value="C:extracellular region"/>
    <property type="evidence" value="ECO:0007669"/>
    <property type="project" value="UniProtKB-SubCell"/>
</dbReference>
<dbReference type="SUPFAM" id="SSF49854">
    <property type="entry name" value="Spermadhesin, CUB domain"/>
    <property type="match status" value="1"/>
</dbReference>
<dbReference type="Gene3D" id="2.60.40.60">
    <property type="entry name" value="Cadherins"/>
    <property type="match status" value="2"/>
</dbReference>
<keyword evidence="4" id="KW-0964">Secreted</keyword>
<keyword evidence="10" id="KW-1015">Disulfide bond</keyword>
<feature type="binding site" description="axial binding residue" evidence="12">
    <location>
        <position position="835"/>
    </location>
    <ligand>
        <name>heme b</name>
        <dbReference type="ChEBI" id="CHEBI:60344"/>
    </ligand>
    <ligandPart>
        <name>Fe</name>
        <dbReference type="ChEBI" id="CHEBI:18248"/>
    </ligandPart>
</feature>
<dbReference type="EMBL" id="MU825396">
    <property type="protein sequence ID" value="KAJ7394694.1"/>
    <property type="molecule type" value="Genomic_DNA"/>
</dbReference>
<reference evidence="19" key="1">
    <citation type="submission" date="2023-01" db="EMBL/GenBank/DDBJ databases">
        <title>Genome assembly of the deep-sea coral Lophelia pertusa.</title>
        <authorList>
            <person name="Herrera S."/>
            <person name="Cordes E."/>
        </authorList>
    </citation>
    <scope>NUCLEOTIDE SEQUENCE</scope>
    <source>
        <strain evidence="19">USNM1676648</strain>
        <tissue evidence="19">Polyp</tissue>
    </source>
</reference>
<dbReference type="InterPro" id="IPR001111">
    <property type="entry name" value="TGF-b_propeptide"/>
</dbReference>
<dbReference type="Pfam" id="PF07645">
    <property type="entry name" value="EGF_CA"/>
    <property type="match status" value="1"/>
</dbReference>
<evidence type="ECO:0000256" key="5">
    <source>
        <dbReference type="ARBA" id="ARBA00022536"/>
    </source>
</evidence>
<dbReference type="PANTHER" id="PTHR11475">
    <property type="entry name" value="OXIDASE/PEROXIDASE"/>
    <property type="match status" value="1"/>
</dbReference>
<dbReference type="GO" id="GO:0004601">
    <property type="term" value="F:peroxidase activity"/>
    <property type="evidence" value="ECO:0007669"/>
    <property type="project" value="UniProtKB-KW"/>
</dbReference>
<evidence type="ECO:0000256" key="9">
    <source>
        <dbReference type="ARBA" id="ARBA00022737"/>
    </source>
</evidence>
<dbReference type="PROSITE" id="PS50026">
    <property type="entry name" value="EGF_3"/>
    <property type="match status" value="1"/>
</dbReference>
<comment type="caution">
    <text evidence="14">Lacks conserved residue(s) required for the propagation of feature annotation.</text>
</comment>
<evidence type="ECO:0000259" key="16">
    <source>
        <dbReference type="PROSITE" id="PS01180"/>
    </source>
</evidence>
<dbReference type="InterPro" id="IPR001881">
    <property type="entry name" value="EGF-like_Ca-bd_dom"/>
</dbReference>
<dbReference type="Pfam" id="PF03098">
    <property type="entry name" value="An_peroxidase"/>
    <property type="match status" value="1"/>
</dbReference>
<feature type="domain" description="Cadherin" evidence="18">
    <location>
        <begin position="169"/>
        <end position="274"/>
    </location>
</feature>
<accession>A0A9X0DE61</accession>
<dbReference type="Gene3D" id="1.10.640.10">
    <property type="entry name" value="Haem peroxidase domain superfamily, animal type"/>
    <property type="match status" value="1"/>
</dbReference>
<dbReference type="InterPro" id="IPR000152">
    <property type="entry name" value="EGF-type_Asp/Asn_hydroxyl_site"/>
</dbReference>
<keyword evidence="12" id="KW-0408">Iron</keyword>
<dbReference type="CDD" id="cd00041">
    <property type="entry name" value="CUB"/>
    <property type="match status" value="1"/>
</dbReference>
<evidence type="ECO:0000256" key="7">
    <source>
        <dbReference type="ARBA" id="ARBA00022617"/>
    </source>
</evidence>
<evidence type="ECO:0000256" key="13">
    <source>
        <dbReference type="PROSITE-ProRule" id="PRU00043"/>
    </source>
</evidence>
<feature type="domain" description="EGF-like" evidence="17">
    <location>
        <begin position="120"/>
        <end position="161"/>
    </location>
</feature>
<keyword evidence="8" id="KW-0732">Signal</keyword>
<dbReference type="SUPFAM" id="SSF57196">
    <property type="entry name" value="EGF/Laminin"/>
    <property type="match status" value="1"/>
</dbReference>
<dbReference type="InterPro" id="IPR000742">
    <property type="entry name" value="EGF"/>
</dbReference>
<proteinExistence type="inferred from homology"/>
<keyword evidence="6" id="KW-0575">Peroxidase</keyword>
<dbReference type="FunFam" id="1.10.640.10:FF:000003">
    <property type="entry name" value="chorion peroxidase"/>
    <property type="match status" value="1"/>
</dbReference>
<keyword evidence="5 14" id="KW-0245">EGF-like domain</keyword>
<dbReference type="GO" id="GO:0016020">
    <property type="term" value="C:membrane"/>
    <property type="evidence" value="ECO:0007669"/>
    <property type="project" value="InterPro"/>
</dbReference>
<dbReference type="NCBIfam" id="NF033679">
    <property type="entry name" value="DNRLRE_dom"/>
    <property type="match status" value="1"/>
</dbReference>
<keyword evidence="6" id="KW-0560">Oxidoreductase</keyword>
<evidence type="ECO:0000313" key="19">
    <source>
        <dbReference type="EMBL" id="KAJ7394694.1"/>
    </source>
</evidence>
<comment type="subcellular location">
    <subcellularLocation>
        <location evidence="2">Secreted</location>
    </subcellularLocation>
</comment>
<dbReference type="PROSITE" id="PS01187">
    <property type="entry name" value="EGF_CA"/>
    <property type="match status" value="1"/>
</dbReference>
<dbReference type="FunFam" id="2.10.25.10:FF:000240">
    <property type="entry name" value="Vitamin K-dependent protein S"/>
    <property type="match status" value="1"/>
</dbReference>
<dbReference type="InterPro" id="IPR025155">
    <property type="entry name" value="WxxW_domain"/>
</dbReference>
<dbReference type="Pfam" id="PF00431">
    <property type="entry name" value="CUB"/>
    <property type="match status" value="1"/>
</dbReference>
<feature type="region of interest" description="Disordered" evidence="15">
    <location>
        <begin position="403"/>
        <end position="431"/>
    </location>
</feature>
<dbReference type="Gene3D" id="2.60.120.970">
    <property type="match status" value="1"/>
</dbReference>
<dbReference type="Gene3D" id="2.10.25.10">
    <property type="entry name" value="Laminin"/>
    <property type="match status" value="1"/>
</dbReference>
<evidence type="ECO:0000256" key="1">
    <source>
        <dbReference type="ARBA" id="ARBA00001970"/>
    </source>
</evidence>
<keyword evidence="7 12" id="KW-0349">Heme</keyword>
<dbReference type="Pfam" id="PF13330">
    <property type="entry name" value="Mucin2_WxxW"/>
    <property type="match status" value="1"/>
</dbReference>
<protein>
    <submittedName>
        <fullName evidence="19">Uncharacterized protein</fullName>
    </submittedName>
</protein>
<evidence type="ECO:0000256" key="6">
    <source>
        <dbReference type="ARBA" id="ARBA00022559"/>
    </source>
</evidence>
<dbReference type="InterPro" id="IPR037120">
    <property type="entry name" value="Haem_peroxidase_sf_animal"/>
</dbReference>
<evidence type="ECO:0000256" key="10">
    <source>
        <dbReference type="ARBA" id="ARBA00023157"/>
    </source>
</evidence>
<dbReference type="Pfam" id="PF00688">
    <property type="entry name" value="TGFb_propeptide"/>
    <property type="match status" value="1"/>
</dbReference>
<dbReference type="InterPro" id="IPR019791">
    <property type="entry name" value="Haem_peroxidase_animal"/>
</dbReference>
<comment type="similarity">
    <text evidence="3">Belongs to the prostaglandin G/H synthase family.</text>
</comment>
<dbReference type="SMART" id="SM00179">
    <property type="entry name" value="EGF_CA"/>
    <property type="match status" value="1"/>
</dbReference>
<dbReference type="PROSITE" id="PS50292">
    <property type="entry name" value="PEROXIDASE_3"/>
    <property type="match status" value="1"/>
</dbReference>
<feature type="domain" description="CUB" evidence="16">
    <location>
        <begin position="1"/>
        <end position="119"/>
    </location>
</feature>
<comment type="cofactor">
    <cofactor evidence="1">
        <name>heme b</name>
        <dbReference type="ChEBI" id="CHEBI:60344"/>
    </cofactor>
</comment>
<dbReference type="OrthoDB" id="823504at2759"/>
<dbReference type="InterPro" id="IPR018097">
    <property type="entry name" value="EGF_Ca-bd_CS"/>
</dbReference>
<sequence>MTEQSGTIESPGYPNNYSPNQTCIWHISVNTGFRVHIHFDPRFDVIRTLACREEYVLVSTRRQRFSSFNVVRNSRDSVVFCGNQKPSNVSSPGNEMWVRFESKSRSSGRKGFRAWYGAQDIDECSEQANGGCHHGCVNTPGSFKCNCRPGFRLVANGKRCIEDIVIAFSKKRYRASVQVTAPLGTSIVTVRTTAGNSKSPVHYYIASVSNKPFNTKTALFDMDPVIGTISVRRKLKKAALYRLRVEAHYNGVSSSYALVIIRVTTPQKKLQPSSDKGLKFPSPIYSVIIPYNMIVGQTILHLRVEKSKGFTKSTIRYRVQSLDPYYRNPFFSLNPTKGFLKITRELTELVSSDKPTSFVLQVIARVQGKPDVFASTQVSVVVVPEYVGNDYVKSSLEAVKNKSSVAGSNDRLRSQRNGSSPGQSKLPRGQTEFSLHRIFRRPSREAQIMSQADLQFNNIIREIKREVAHELIDDRARSGVVSVRLGPSSVASATKLSDIIKELNCSLSEADCSDTEYHSRYRTFDGTCNNLDNPLWGAATTPYTRMLDPIYYDVNGLSDPAGFPDQPFAPELPSPHHVSKEFLIHITEASGNKNHYSHMMMQWGQFLDHDISFTAESEGGEKCFLPNCDGSPEDYEHPCFPIKYPDGSECTMFTRSAAACQTDNENVTPREQLNTITSFIDGSQIYGSSSEVAENLRDLDSKEGYLKIARPRYLLPFVKSPFKPPLNLCQLFGGCFDAGDFRVNEQIALVAMHTLWVREHNRIAEMLYQINKHWNAETVFQETRKIVGATLQHITYDHYLPKILGDNALPIYQGYTNAHPGVLNVFATSAFRFGHSMVRPQFALLDANFDRVAPDVPLIKAFFNNKLVQREGIEPVLLGLLANESQGTNREMAAGLTKHLFQQPESEHGFDLAALNIQRGRDHGLPGYGAWRRECNLSHADIFQETSYEIKNATSRQILHDLYEDVEYADLWVAGLAEDSVPGAIVGPTLHCILNEQFRRLRDGDRFWFENKGVFTDEQVDEIRKTSLSRVLCDNVFGIVSVQRDAFIAATDEQRRVECTQIPSMDLSKWKQNQPSPPVTIGTWSDWEYTVRKPTGSWAVSIAGNMCPSSVMDIECQRTDGSSTQLTGQVIHCKERVGVYCRNSEQAGDNEICGDYRFRFLCSSIEKPASQGFRALGSTLFQTKPQTQCNIGRHPSDFPLSFEAVQHITIVHAYNNEPNSEHMLAGKNKGQPKKRFLISFDTKKITRRAIVHSAKLYLYLTDFGGSSVGDEAARSPSNSLVVYQIISTDWHPQNTTSVIPWHQDYLGIGKDVAKNRLAESEIIQPGEAQRWIELDIQHAVRNWQIRKQPNYGLMLKVKKESNANAVMQFASSDHPLQDLHPKLVVCLTIPPW</sequence>
<name>A0A9X0DE61_9CNID</name>
<dbReference type="PROSITE" id="PS00010">
    <property type="entry name" value="ASX_HYDROXYL"/>
    <property type="match status" value="1"/>
</dbReference>
<dbReference type="FunFam" id="2.60.120.290:FF:000005">
    <property type="entry name" value="Procollagen C-endopeptidase enhancer 1"/>
    <property type="match status" value="1"/>
</dbReference>
<dbReference type="SMART" id="SM00181">
    <property type="entry name" value="EGF"/>
    <property type="match status" value="1"/>
</dbReference>
<evidence type="ECO:0000259" key="18">
    <source>
        <dbReference type="PROSITE" id="PS50268"/>
    </source>
</evidence>
<dbReference type="Proteomes" id="UP001163046">
    <property type="component" value="Unassembled WGS sequence"/>
</dbReference>
<dbReference type="CDD" id="cd11304">
    <property type="entry name" value="Cadherin_repeat"/>
    <property type="match status" value="1"/>
</dbReference>
<evidence type="ECO:0000256" key="8">
    <source>
        <dbReference type="ARBA" id="ARBA00022729"/>
    </source>
</evidence>
<keyword evidence="9" id="KW-0677">Repeat</keyword>
<dbReference type="InterPro" id="IPR049883">
    <property type="entry name" value="NOTCH1_EGF-like"/>
</dbReference>
<dbReference type="InterPro" id="IPR010255">
    <property type="entry name" value="Haem_peroxidase_sf"/>
</dbReference>
<keyword evidence="11" id="KW-0325">Glycoprotein</keyword>
<dbReference type="PROSITE" id="PS01186">
    <property type="entry name" value="EGF_2"/>
    <property type="match status" value="1"/>
</dbReference>
<evidence type="ECO:0000259" key="17">
    <source>
        <dbReference type="PROSITE" id="PS50026"/>
    </source>
</evidence>
<dbReference type="PROSITE" id="PS50268">
    <property type="entry name" value="CADHERIN_2"/>
    <property type="match status" value="1"/>
</dbReference>
<dbReference type="SUPFAM" id="SSF48113">
    <property type="entry name" value="Heme-dependent peroxidases"/>
    <property type="match status" value="1"/>
</dbReference>
<dbReference type="GO" id="GO:0020037">
    <property type="term" value="F:heme binding"/>
    <property type="evidence" value="ECO:0007669"/>
    <property type="project" value="InterPro"/>
</dbReference>
<dbReference type="InterPro" id="IPR002126">
    <property type="entry name" value="Cadherin-like_dom"/>
</dbReference>